<evidence type="ECO:0000259" key="1">
    <source>
        <dbReference type="Pfam" id="PF08241"/>
    </source>
</evidence>
<dbReference type="Gene3D" id="3.40.50.150">
    <property type="entry name" value="Vaccinia Virus protein VP39"/>
    <property type="match status" value="1"/>
</dbReference>
<reference evidence="2 3" key="1">
    <citation type="submission" date="2024-01" db="EMBL/GenBank/DDBJ databases">
        <authorList>
            <person name="Alioto T."/>
            <person name="Alioto T."/>
            <person name="Gomez Garrido J."/>
        </authorList>
    </citation>
    <scope>NUCLEOTIDE SEQUENCE [LARGE SCALE GENOMIC DNA]</scope>
</reference>
<gene>
    <name evidence="2" type="ORF">FSCOSCO3_A001166</name>
</gene>
<accession>A0AAV1QGP3</accession>
<keyword evidence="2" id="KW-0808">Transferase</keyword>
<dbReference type="InterPro" id="IPR013216">
    <property type="entry name" value="Methyltransf_11"/>
</dbReference>
<dbReference type="EMBL" id="CAWUFR010000894">
    <property type="protein sequence ID" value="CAK6981796.1"/>
    <property type="molecule type" value="Genomic_DNA"/>
</dbReference>
<comment type="caution">
    <text evidence="2">The sequence shown here is derived from an EMBL/GenBank/DDBJ whole genome shotgun (WGS) entry which is preliminary data.</text>
</comment>
<dbReference type="AlphaFoldDB" id="A0AAV1QGP3"/>
<keyword evidence="2" id="KW-0489">Methyltransferase</keyword>
<dbReference type="CDD" id="cd02440">
    <property type="entry name" value="AdoMet_MTases"/>
    <property type="match status" value="1"/>
</dbReference>
<dbReference type="Pfam" id="PF08241">
    <property type="entry name" value="Methyltransf_11"/>
    <property type="match status" value="1"/>
</dbReference>
<keyword evidence="3" id="KW-1185">Reference proteome</keyword>
<dbReference type="PANTHER" id="PTHR43591:SF101">
    <property type="entry name" value="METHYLTRANSFERASE-LIKE PROTEIN 27"/>
    <property type="match status" value="1"/>
</dbReference>
<name>A0AAV1QGP3_SCOSC</name>
<organism evidence="2 3">
    <name type="scientific">Scomber scombrus</name>
    <name type="common">Atlantic mackerel</name>
    <name type="synonym">Scomber vernalis</name>
    <dbReference type="NCBI Taxonomy" id="13677"/>
    <lineage>
        <taxon>Eukaryota</taxon>
        <taxon>Metazoa</taxon>
        <taxon>Chordata</taxon>
        <taxon>Craniata</taxon>
        <taxon>Vertebrata</taxon>
        <taxon>Euteleostomi</taxon>
        <taxon>Actinopterygii</taxon>
        <taxon>Neopterygii</taxon>
        <taxon>Teleostei</taxon>
        <taxon>Neoteleostei</taxon>
        <taxon>Acanthomorphata</taxon>
        <taxon>Pelagiaria</taxon>
        <taxon>Scombriformes</taxon>
        <taxon>Scombridae</taxon>
        <taxon>Scomber</taxon>
    </lineage>
</organism>
<sequence>MTNVPEGDLKIFLPSCDSLTSQETVQLYDSCADSYEQSFHMMSYNAPQLAVDFLNAHFLPSREDALVLDVACGSGLVAKLMSELGFKLFVGVDGSKGMLEQAGVTGLYQDLRLALLGKQPLPAQPGRFDVVIIVGALGVGFAPVSIIRELCQAAKPGGYVCMARGQHTGPAASRYQQVLEEELQRMEEEGLWRRAGVQLTDRYMKEPPSVCGKEQSHFISGCVYLYQKTPDP</sequence>
<dbReference type="GO" id="GO:0008757">
    <property type="term" value="F:S-adenosylmethionine-dependent methyltransferase activity"/>
    <property type="evidence" value="ECO:0007669"/>
    <property type="project" value="InterPro"/>
</dbReference>
<dbReference type="GO" id="GO:0032259">
    <property type="term" value="P:methylation"/>
    <property type="evidence" value="ECO:0007669"/>
    <property type="project" value="UniProtKB-KW"/>
</dbReference>
<evidence type="ECO:0000313" key="2">
    <source>
        <dbReference type="EMBL" id="CAK6981796.1"/>
    </source>
</evidence>
<proteinExistence type="predicted"/>
<dbReference type="InterPro" id="IPR029063">
    <property type="entry name" value="SAM-dependent_MTases_sf"/>
</dbReference>
<dbReference type="PANTHER" id="PTHR43591">
    <property type="entry name" value="METHYLTRANSFERASE"/>
    <property type="match status" value="1"/>
</dbReference>
<dbReference type="SUPFAM" id="SSF53335">
    <property type="entry name" value="S-adenosyl-L-methionine-dependent methyltransferases"/>
    <property type="match status" value="1"/>
</dbReference>
<dbReference type="Proteomes" id="UP001314229">
    <property type="component" value="Unassembled WGS sequence"/>
</dbReference>
<feature type="domain" description="Methyltransferase type 11" evidence="1">
    <location>
        <begin position="68"/>
        <end position="161"/>
    </location>
</feature>
<protein>
    <submittedName>
        <fullName evidence="2">Methyltransferase-like protein 27</fullName>
    </submittedName>
</protein>
<evidence type="ECO:0000313" key="3">
    <source>
        <dbReference type="Proteomes" id="UP001314229"/>
    </source>
</evidence>